<dbReference type="SUPFAM" id="SSF56672">
    <property type="entry name" value="DNA/RNA polymerases"/>
    <property type="match status" value="1"/>
</dbReference>
<evidence type="ECO:0008006" key="5">
    <source>
        <dbReference type="Google" id="ProtNLM"/>
    </source>
</evidence>
<feature type="domain" description="Reverse transcriptase zinc-binding" evidence="2">
    <location>
        <begin position="469"/>
        <end position="533"/>
    </location>
</feature>
<name>A0A2Z6N5E9_TRISU</name>
<dbReference type="InterPro" id="IPR026960">
    <property type="entry name" value="RVT-Znf"/>
</dbReference>
<keyword evidence="4" id="KW-1185">Reference proteome</keyword>
<feature type="domain" description="Reverse transcriptase" evidence="1">
    <location>
        <begin position="180"/>
        <end position="336"/>
    </location>
</feature>
<dbReference type="PANTHER" id="PTHR46890">
    <property type="entry name" value="NON-LTR RETROLELEMENT REVERSE TRANSCRIPTASE-LIKE PROTEIN-RELATED"/>
    <property type="match status" value="1"/>
</dbReference>
<dbReference type="InterPro" id="IPR052343">
    <property type="entry name" value="Retrotransposon-Effector_Assoc"/>
</dbReference>
<dbReference type="CDD" id="cd01650">
    <property type="entry name" value="RT_nLTR_like"/>
    <property type="match status" value="1"/>
</dbReference>
<dbReference type="PANTHER" id="PTHR46890:SF48">
    <property type="entry name" value="RNA-DIRECTED DNA POLYMERASE"/>
    <property type="match status" value="1"/>
</dbReference>
<evidence type="ECO:0000259" key="1">
    <source>
        <dbReference type="Pfam" id="PF00078"/>
    </source>
</evidence>
<accession>A0A2Z6N5E9</accession>
<evidence type="ECO:0000313" key="4">
    <source>
        <dbReference type="Proteomes" id="UP000242715"/>
    </source>
</evidence>
<dbReference type="InterPro" id="IPR000477">
    <property type="entry name" value="RT_dom"/>
</dbReference>
<dbReference type="Proteomes" id="UP000242715">
    <property type="component" value="Unassembled WGS sequence"/>
</dbReference>
<dbReference type="OrthoDB" id="164727at2759"/>
<reference evidence="4" key="1">
    <citation type="journal article" date="2017" name="Front. Plant Sci.">
        <title>Climate Clever Clovers: New Paradigm to Reduce the Environmental Footprint of Ruminants by Breeding Low Methanogenic Forages Utilizing Haplotype Variation.</title>
        <authorList>
            <person name="Kaur P."/>
            <person name="Appels R."/>
            <person name="Bayer P.E."/>
            <person name="Keeble-Gagnere G."/>
            <person name="Wang J."/>
            <person name="Hirakawa H."/>
            <person name="Shirasawa K."/>
            <person name="Vercoe P."/>
            <person name="Stefanova K."/>
            <person name="Durmic Z."/>
            <person name="Nichols P."/>
            <person name="Revell C."/>
            <person name="Isobe S.N."/>
            <person name="Edwards D."/>
            <person name="Erskine W."/>
        </authorList>
    </citation>
    <scope>NUCLEOTIDE SEQUENCE [LARGE SCALE GENOMIC DNA]</scope>
    <source>
        <strain evidence="4">cv. Daliak</strain>
    </source>
</reference>
<gene>
    <name evidence="3" type="ORF">TSUD_315900</name>
</gene>
<dbReference type="AlphaFoldDB" id="A0A2Z6N5E9"/>
<dbReference type="InterPro" id="IPR043502">
    <property type="entry name" value="DNA/RNA_pol_sf"/>
</dbReference>
<organism evidence="3 4">
    <name type="scientific">Trifolium subterraneum</name>
    <name type="common">Subterranean clover</name>
    <dbReference type="NCBI Taxonomy" id="3900"/>
    <lineage>
        <taxon>Eukaryota</taxon>
        <taxon>Viridiplantae</taxon>
        <taxon>Streptophyta</taxon>
        <taxon>Embryophyta</taxon>
        <taxon>Tracheophyta</taxon>
        <taxon>Spermatophyta</taxon>
        <taxon>Magnoliopsida</taxon>
        <taxon>eudicotyledons</taxon>
        <taxon>Gunneridae</taxon>
        <taxon>Pentapetalae</taxon>
        <taxon>rosids</taxon>
        <taxon>fabids</taxon>
        <taxon>Fabales</taxon>
        <taxon>Fabaceae</taxon>
        <taxon>Papilionoideae</taxon>
        <taxon>50 kb inversion clade</taxon>
        <taxon>NPAAA clade</taxon>
        <taxon>Hologalegina</taxon>
        <taxon>IRL clade</taxon>
        <taxon>Trifolieae</taxon>
        <taxon>Trifolium</taxon>
    </lineage>
</organism>
<evidence type="ECO:0000259" key="2">
    <source>
        <dbReference type="Pfam" id="PF13966"/>
    </source>
</evidence>
<sequence>MSGPTFEPDRLPLRFTVQSVRPAGSANEENWGPRPTRMLKCSKDIPALEVKGEDEVLSEAELEDLHGGGCKLNSQYFHSAIASRRSGSSIQVDGVATEGVQPIRQAVFAHFASHFKASVEVKSAIWDCDSYKSSGPDGINFGFIKDFWSELQADIMRFIAEFHRNGKLTKGLNSTFIALIPKVDCPRRLNDFQPISLVGSLYKFLAKVLTNRLRMVIGSVISESQTAFMKDRQILDRILIANEAVDEARRTKKELMLFKVDFEKAYDSVDWDYLDVVMGKMSFPVLWRKWIKECICTASASVLVNGSPTEEFSLERGLRQGDPLSPFLFLLAAEGLNVLMKTSWISWNTICLSKENEGLGVRRLREFNIALLGGRSGSSWWREIVRIRDGVEGLGGGWFGEGILKRVGDGTKTFFWTDPWLEGRRGSGRDSWAWEEEMLGECQSLLLDLFLQAQTPDRWIWQPDLARGYSVRGAYQLLTSHPLDPTVTALDLIWHKQVHVNVSILAWRLLRDRLPTKINLAIRGIITPEAQFCVMDWLVIGGSAKSG</sequence>
<proteinExistence type="predicted"/>
<dbReference type="Pfam" id="PF00078">
    <property type="entry name" value="RVT_1"/>
    <property type="match status" value="1"/>
</dbReference>
<dbReference type="EMBL" id="DF973447">
    <property type="protein sequence ID" value="GAU31165.1"/>
    <property type="molecule type" value="Genomic_DNA"/>
</dbReference>
<dbReference type="Pfam" id="PF13966">
    <property type="entry name" value="zf-RVT"/>
    <property type="match status" value="1"/>
</dbReference>
<protein>
    <recommendedName>
        <fullName evidence="5">Reverse transcriptase domain-containing protein</fullName>
    </recommendedName>
</protein>
<evidence type="ECO:0000313" key="3">
    <source>
        <dbReference type="EMBL" id="GAU31165.1"/>
    </source>
</evidence>